<feature type="compositionally biased region" description="Polar residues" evidence="1">
    <location>
        <begin position="398"/>
        <end position="422"/>
    </location>
</feature>
<evidence type="ECO:0000313" key="5">
    <source>
        <dbReference type="Proteomes" id="UP001172673"/>
    </source>
</evidence>
<sequence>MSISLMQRPKAVPQPGDILVAILYTAKLPPNVSPIGAPVVKSPQLSTKPPMASNTELPKPPTPTSPTFDAPPHRAVTSSSSQHSTLPLRSSVPPSPSSYVHRSIGQALSSRESGEDSPVMNETLSVINEHITDFSTPRQSLATPQAVTEDTESEYSSHLGNHLDHSPYIAGPETDSEENPPLTEADVKQWDAKETAEYLRGIGVDPKHCDIFEEQEITGDVLLDMDQSFIHMKEFDFGLMGRRLKTWHKIRDFQIQVRSGKDSRKSSLKQEGSNEDAARSPLRGTTLLPRIPSLMEERGLSIRPAQHTQPYIHIHSTSPPPDHPMSPASFARSQIGGSTPPSSWRASMAADSPTRPSASSIREMSHSRRHSSIDYAKHGTGEASATHKKNASFDRDWSMSNATTVNTGGSTPSLKLNTSNRPPSVDLSTEADLDVENSTIDLDRGYFSGNEVDNRKARNLLRKRNGPESAGHSRHSSAVDDSSKINPGLKRHSRLSSVDSIRDRALMSPAAKAYHSSSYKARFRSSSARDLTPIRSPVAQSPAVTNLEEENLSQVSSPKPVSGSTSPAGPSSGGWTSSNKARKLLGMRAASEAVTGSEKDAAASSTSITSDALKESPVASPSGSQTPSATSHSFDIDNTDTSSKGTTEQLGPLLHTKTAVRTNPKTKRQTSAYTKGLMQISPAEARKHCDHSGWMRKRSTGIVAQWKPRLFVLRGRRLSYYYSENDTEEKGIIDISGHKVLGTTADPITSLSTAMIGKTTPSLKTAGSSAETSPNVTRGSPSGALFYFKLVPPKAGSSRAVQFTKPTVHVFQVDNITEGRKWMAEILKATIEHDLTSFETTNRQKTISLNKARARKERPPALKGTDDIEEAAEIAELAEQPTPYEEKSEQETGLNIKGLEFNESDINLQLGPVLADGTVANFQSDGGSKLKT</sequence>
<feature type="compositionally biased region" description="Basic and acidic residues" evidence="1">
    <location>
        <begin position="363"/>
        <end position="380"/>
    </location>
</feature>
<feature type="domain" description="SAM" evidence="3">
    <location>
        <begin position="190"/>
        <end position="256"/>
    </location>
</feature>
<organism evidence="4 5">
    <name type="scientific">Cladophialophora chaetospira</name>
    <dbReference type="NCBI Taxonomy" id="386627"/>
    <lineage>
        <taxon>Eukaryota</taxon>
        <taxon>Fungi</taxon>
        <taxon>Dikarya</taxon>
        <taxon>Ascomycota</taxon>
        <taxon>Pezizomycotina</taxon>
        <taxon>Eurotiomycetes</taxon>
        <taxon>Chaetothyriomycetidae</taxon>
        <taxon>Chaetothyriales</taxon>
        <taxon>Herpotrichiellaceae</taxon>
        <taxon>Cladophialophora</taxon>
    </lineage>
</organism>
<feature type="region of interest" description="Disordered" evidence="1">
    <location>
        <begin position="258"/>
        <end position="290"/>
    </location>
</feature>
<feature type="region of interest" description="Disordered" evidence="1">
    <location>
        <begin position="510"/>
        <end position="673"/>
    </location>
</feature>
<name>A0AA38WZR1_9EURO</name>
<dbReference type="EMBL" id="JAPDRK010000020">
    <property type="protein sequence ID" value="KAJ9604093.1"/>
    <property type="molecule type" value="Genomic_DNA"/>
</dbReference>
<feature type="compositionally biased region" description="Low complexity" evidence="1">
    <location>
        <begin position="84"/>
        <end position="103"/>
    </location>
</feature>
<comment type="caution">
    <text evidence="4">The sequence shown here is derived from an EMBL/GenBank/DDBJ whole genome shotgun (WGS) entry which is preliminary data.</text>
</comment>
<dbReference type="PANTHER" id="PTHR12092">
    <property type="entry name" value="PLECKSTRIN"/>
    <property type="match status" value="1"/>
</dbReference>
<feature type="compositionally biased region" description="Polar residues" evidence="1">
    <location>
        <begin position="43"/>
        <end position="56"/>
    </location>
</feature>
<dbReference type="InterPro" id="IPR037370">
    <property type="entry name" value="Pleckstrin"/>
</dbReference>
<evidence type="ECO:0000256" key="1">
    <source>
        <dbReference type="SAM" id="MobiDB-lite"/>
    </source>
</evidence>
<dbReference type="FunFam" id="1.10.150.50:FF:000082">
    <property type="entry name" value="Polarized growth protein boi2"/>
    <property type="match status" value="1"/>
</dbReference>
<dbReference type="SMART" id="SM00454">
    <property type="entry name" value="SAM"/>
    <property type="match status" value="1"/>
</dbReference>
<dbReference type="AlphaFoldDB" id="A0AA38WZR1"/>
<dbReference type="Pfam" id="PF07647">
    <property type="entry name" value="SAM_2"/>
    <property type="match status" value="1"/>
</dbReference>
<dbReference type="PROSITE" id="PS50003">
    <property type="entry name" value="PH_DOMAIN"/>
    <property type="match status" value="1"/>
</dbReference>
<feature type="compositionally biased region" description="Polar residues" evidence="1">
    <location>
        <begin position="331"/>
        <end position="345"/>
    </location>
</feature>
<dbReference type="PROSITE" id="PS50105">
    <property type="entry name" value="SAM_DOMAIN"/>
    <property type="match status" value="1"/>
</dbReference>
<dbReference type="Pfam" id="PF00169">
    <property type="entry name" value="PH"/>
    <property type="match status" value="1"/>
</dbReference>
<feature type="compositionally biased region" description="Low complexity" evidence="1">
    <location>
        <begin position="602"/>
        <end position="611"/>
    </location>
</feature>
<keyword evidence="5" id="KW-1185">Reference proteome</keyword>
<feature type="region of interest" description="Disordered" evidence="1">
    <location>
        <begin position="156"/>
        <end position="184"/>
    </location>
</feature>
<feature type="compositionally biased region" description="Low complexity" evidence="1">
    <location>
        <begin position="510"/>
        <end position="529"/>
    </location>
</feature>
<dbReference type="GO" id="GO:0030036">
    <property type="term" value="P:actin cytoskeleton organization"/>
    <property type="evidence" value="ECO:0007669"/>
    <property type="project" value="TreeGrafter"/>
</dbReference>
<feature type="compositionally biased region" description="Polar residues" evidence="1">
    <location>
        <begin position="659"/>
        <end position="673"/>
    </location>
</feature>
<reference evidence="4" key="1">
    <citation type="submission" date="2022-10" db="EMBL/GenBank/DDBJ databases">
        <title>Culturing micro-colonial fungi from biological soil crusts in the Mojave desert and describing Neophaeococcomyces mojavensis, and introducing the new genera and species Taxawa tesnikishii.</title>
        <authorList>
            <person name="Kurbessoian T."/>
            <person name="Stajich J.E."/>
        </authorList>
    </citation>
    <scope>NUCLEOTIDE SEQUENCE</scope>
    <source>
        <strain evidence="4">TK_41</strain>
    </source>
</reference>
<dbReference type="Proteomes" id="UP001172673">
    <property type="component" value="Unassembled WGS sequence"/>
</dbReference>
<dbReference type="Gene3D" id="2.30.29.30">
    <property type="entry name" value="Pleckstrin-homology domain (PH domain)/Phosphotyrosine-binding domain (PTB)"/>
    <property type="match status" value="1"/>
</dbReference>
<dbReference type="CDD" id="cd09535">
    <property type="entry name" value="SAM_BOI-like_fungal"/>
    <property type="match status" value="1"/>
</dbReference>
<gene>
    <name evidence="4" type="primary">BOI2</name>
    <name evidence="4" type="ORF">H2200_011616</name>
</gene>
<feature type="region of interest" description="Disordered" evidence="1">
    <location>
        <begin position="457"/>
        <end position="497"/>
    </location>
</feature>
<protein>
    <submittedName>
        <fullName evidence="4">Polar growth protein</fullName>
    </submittedName>
</protein>
<dbReference type="InterPro" id="IPR001660">
    <property type="entry name" value="SAM"/>
</dbReference>
<dbReference type="InterPro" id="IPR001849">
    <property type="entry name" value="PH_domain"/>
</dbReference>
<dbReference type="PANTHER" id="PTHR12092:SF16">
    <property type="entry name" value="PH DOMAIN-CONTAINING PROTEIN"/>
    <property type="match status" value="1"/>
</dbReference>
<evidence type="ECO:0000313" key="4">
    <source>
        <dbReference type="EMBL" id="KAJ9604093.1"/>
    </source>
</evidence>
<dbReference type="GO" id="GO:0005886">
    <property type="term" value="C:plasma membrane"/>
    <property type="evidence" value="ECO:0007669"/>
    <property type="project" value="TreeGrafter"/>
</dbReference>
<dbReference type="InterPro" id="IPR013761">
    <property type="entry name" value="SAM/pointed_sf"/>
</dbReference>
<feature type="region of interest" description="Disordered" evidence="1">
    <location>
        <begin position="39"/>
        <end position="118"/>
    </location>
</feature>
<evidence type="ECO:0000259" key="3">
    <source>
        <dbReference type="PROSITE" id="PS50105"/>
    </source>
</evidence>
<proteinExistence type="predicted"/>
<dbReference type="SUPFAM" id="SSF50729">
    <property type="entry name" value="PH domain-like"/>
    <property type="match status" value="1"/>
</dbReference>
<feature type="compositionally biased region" description="Low complexity" evidence="1">
    <location>
        <begin position="562"/>
        <end position="578"/>
    </location>
</feature>
<feature type="domain" description="PH" evidence="2">
    <location>
        <begin position="688"/>
        <end position="831"/>
    </location>
</feature>
<evidence type="ECO:0000259" key="2">
    <source>
        <dbReference type="PROSITE" id="PS50003"/>
    </source>
</evidence>
<feature type="compositionally biased region" description="Polar residues" evidence="1">
    <location>
        <begin position="619"/>
        <end position="633"/>
    </location>
</feature>
<dbReference type="Gene3D" id="1.10.150.50">
    <property type="entry name" value="Transcription Factor, Ets-1"/>
    <property type="match status" value="1"/>
</dbReference>
<feature type="region of interest" description="Disordered" evidence="1">
    <location>
        <begin position="312"/>
        <end position="432"/>
    </location>
</feature>
<accession>A0AA38WZR1</accession>
<dbReference type="InterPro" id="IPR011993">
    <property type="entry name" value="PH-like_dom_sf"/>
</dbReference>
<feature type="compositionally biased region" description="Polar residues" evidence="1">
    <location>
        <begin position="639"/>
        <end position="649"/>
    </location>
</feature>
<dbReference type="SUPFAM" id="SSF47769">
    <property type="entry name" value="SAM/Pointed domain"/>
    <property type="match status" value="1"/>
</dbReference>
<dbReference type="SMART" id="SM00233">
    <property type="entry name" value="PH"/>
    <property type="match status" value="1"/>
</dbReference>